<dbReference type="PANTHER" id="PTHR32248">
    <property type="entry name" value="RNA POLYMERASE SIGMA-54 FACTOR"/>
    <property type="match status" value="1"/>
</dbReference>
<dbReference type="NCBIfam" id="TIGR02395">
    <property type="entry name" value="rpoN_sigma"/>
    <property type="match status" value="1"/>
</dbReference>
<evidence type="ECO:0000256" key="6">
    <source>
        <dbReference type="ARBA" id="ARBA00023082"/>
    </source>
</evidence>
<sequence length="424" mass="48850">MLQQKQKLSLKYLPSLHMQEGLRILQYPLTELSSYVMQEIVHNPFFDLPSQETEEGFLCSLSPNFNSIPMQPQSLFAYVFSQAQQVFYSPEDLCIAQYIAGNLSDEGLFVQDLEQLAEELEVSIDKAYNVWEIIQTFQPLGIASPSLQAYWLKRLKNSPHQQAYCIIHDFYSSLINCDFLPIIKKFSLSPTQLRTILKQALQTIPWCPAIEYSSDLPCLVAPLPDVYVLNRQGIWEIKVSSRGLPSIKLNTEAFHIYEHLPKKEQQALSQQILSAKWLIKNLRKREQTLYTIMQTLLPIQTDFLTGKTCVPQPITIKKLAEDIGYHESTIFRAIENKTLASPIGILPLKRLFPRPMTETSLCSKETILQWIREWIATEHSPLSDKDISARIVEKGIPCARRTVAKYRSQLNILPVHRRKVRFPM</sequence>
<accession>A0A1A9HWV0</accession>
<feature type="domain" description="RNA polymerase sigma factor 54 DNA-binding" evidence="9">
    <location>
        <begin position="266"/>
        <end position="419"/>
    </location>
</feature>
<evidence type="ECO:0000256" key="3">
    <source>
        <dbReference type="ARBA" id="ARBA00022679"/>
    </source>
</evidence>
<evidence type="ECO:0000256" key="8">
    <source>
        <dbReference type="ARBA" id="ARBA00023163"/>
    </source>
</evidence>
<dbReference type="AlphaFoldDB" id="A0A1A9HWV0"/>
<dbReference type="InterPro" id="IPR000394">
    <property type="entry name" value="RNA_pol_sigma_54"/>
</dbReference>
<keyword evidence="8" id="KW-0804">Transcription</keyword>
<dbReference type="PROSITE" id="PS50044">
    <property type="entry name" value="SIGMA54_3"/>
    <property type="match status" value="1"/>
</dbReference>
<dbReference type="GO" id="GO:0016779">
    <property type="term" value="F:nucleotidyltransferase activity"/>
    <property type="evidence" value="ECO:0007669"/>
    <property type="project" value="UniProtKB-KW"/>
</dbReference>
<keyword evidence="4" id="KW-0548">Nucleotidyltransferase</keyword>
<name>A0A1A9HWV0_9CHLA</name>
<keyword evidence="7" id="KW-0238">DNA-binding</keyword>
<dbReference type="Pfam" id="PF04963">
    <property type="entry name" value="Sigma54_CBD"/>
    <property type="match status" value="1"/>
</dbReference>
<dbReference type="GO" id="GO:0000428">
    <property type="term" value="C:DNA-directed RNA polymerase complex"/>
    <property type="evidence" value="ECO:0007669"/>
    <property type="project" value="UniProtKB-KW"/>
</dbReference>
<dbReference type="InterPro" id="IPR007634">
    <property type="entry name" value="RNA_pol_sigma_54_DNA-bd"/>
</dbReference>
<dbReference type="OrthoDB" id="9814402at2"/>
<dbReference type="Gene3D" id="1.10.10.60">
    <property type="entry name" value="Homeodomain-like"/>
    <property type="match status" value="1"/>
</dbReference>
<keyword evidence="3" id="KW-0808">Transferase</keyword>
<evidence type="ECO:0000256" key="5">
    <source>
        <dbReference type="ARBA" id="ARBA00023015"/>
    </source>
</evidence>
<dbReference type="InterPro" id="IPR007046">
    <property type="entry name" value="RNA_pol_sigma_54_core-bd"/>
</dbReference>
<dbReference type="PRINTS" id="PR00045">
    <property type="entry name" value="SIGMA54FCT"/>
</dbReference>
<dbReference type="GO" id="GO:0006352">
    <property type="term" value="P:DNA-templated transcription initiation"/>
    <property type="evidence" value="ECO:0007669"/>
    <property type="project" value="InterPro"/>
</dbReference>
<keyword evidence="12" id="KW-1185">Reference proteome</keyword>
<evidence type="ECO:0000256" key="2">
    <source>
        <dbReference type="ARBA" id="ARBA00022478"/>
    </source>
</evidence>
<dbReference type="GO" id="GO:0001216">
    <property type="term" value="F:DNA-binding transcription activator activity"/>
    <property type="evidence" value="ECO:0007669"/>
    <property type="project" value="InterPro"/>
</dbReference>
<evidence type="ECO:0000313" key="11">
    <source>
        <dbReference type="EMBL" id="ANH78572.1"/>
    </source>
</evidence>
<evidence type="ECO:0000256" key="4">
    <source>
        <dbReference type="ARBA" id="ARBA00022695"/>
    </source>
</evidence>
<protein>
    <submittedName>
        <fullName evidence="11">RNA polymerase sigma-54 factor RpoN</fullName>
    </submittedName>
</protein>
<gene>
    <name evidence="11" type="ORF">Cs308_0401</name>
</gene>
<dbReference type="STRING" id="1806891.Cs308_0401"/>
<comment type="similarity">
    <text evidence="1">Belongs to the sigma-54 factor family.</text>
</comment>
<dbReference type="InterPro" id="IPR038709">
    <property type="entry name" value="RpoN_core-bd_sf"/>
</dbReference>
<proteinExistence type="inferred from homology"/>
<keyword evidence="5" id="KW-0805">Transcription regulation</keyword>
<evidence type="ECO:0000256" key="7">
    <source>
        <dbReference type="ARBA" id="ARBA00023125"/>
    </source>
</evidence>
<dbReference type="PIRSF" id="PIRSF000774">
    <property type="entry name" value="RpoN"/>
    <property type="match status" value="1"/>
</dbReference>
<dbReference type="RefSeq" id="WP_066481939.1">
    <property type="nucleotide sequence ID" value="NZ_CP014639.1"/>
</dbReference>
<evidence type="ECO:0000256" key="1">
    <source>
        <dbReference type="ARBA" id="ARBA00008798"/>
    </source>
</evidence>
<dbReference type="GO" id="GO:0016987">
    <property type="term" value="F:sigma factor activity"/>
    <property type="evidence" value="ECO:0007669"/>
    <property type="project" value="UniProtKB-KW"/>
</dbReference>
<dbReference type="KEGG" id="csaz:Cs308_0401"/>
<feature type="domain" description="RNA polymerase sigma factor 54 core-binding" evidence="10">
    <location>
        <begin position="66"/>
        <end position="251"/>
    </location>
</feature>
<dbReference type="EMBL" id="CP014639">
    <property type="protein sequence ID" value="ANH78572.1"/>
    <property type="molecule type" value="Genomic_DNA"/>
</dbReference>
<dbReference type="PATRIC" id="fig|1806891.3.peg.392"/>
<reference evidence="12" key="1">
    <citation type="submission" date="2016-03" db="EMBL/GenBank/DDBJ databases">
        <title>Culture-independent genomics supports pathogen discovery for uncultivable bacteria within the genus Chlamydia.</title>
        <authorList>
            <person name="Taylor-Brown A."/>
            <person name="Bachmann N.L."/>
            <person name="Borel N."/>
            <person name="Polkinghorne A."/>
        </authorList>
    </citation>
    <scope>NUCLEOTIDE SEQUENCE [LARGE SCALE GENOMIC DNA]</scope>
    <source>
        <strain evidence="12">2742-308</strain>
    </source>
</reference>
<dbReference type="PROSITE" id="PS00718">
    <property type="entry name" value="SIGMA54_2"/>
    <property type="match status" value="1"/>
</dbReference>
<dbReference type="GO" id="GO:0003677">
    <property type="term" value="F:DNA binding"/>
    <property type="evidence" value="ECO:0007669"/>
    <property type="project" value="UniProtKB-KW"/>
</dbReference>
<evidence type="ECO:0000313" key="12">
    <source>
        <dbReference type="Proteomes" id="UP000078162"/>
    </source>
</evidence>
<keyword evidence="6" id="KW-0731">Sigma factor</keyword>
<dbReference type="Pfam" id="PF00309">
    <property type="entry name" value="Sigma54_AID"/>
    <property type="match status" value="1"/>
</dbReference>
<keyword evidence="2" id="KW-0240">DNA-directed RNA polymerase</keyword>
<evidence type="ECO:0000259" key="10">
    <source>
        <dbReference type="Pfam" id="PF04963"/>
    </source>
</evidence>
<evidence type="ECO:0000259" key="9">
    <source>
        <dbReference type="Pfam" id="PF04552"/>
    </source>
</evidence>
<organism evidence="11 12">
    <name type="scientific">Candidatus Chlamydia sanziniae</name>
    <dbReference type="NCBI Taxonomy" id="1806891"/>
    <lineage>
        <taxon>Bacteria</taxon>
        <taxon>Pseudomonadati</taxon>
        <taxon>Chlamydiota</taxon>
        <taxon>Chlamydiia</taxon>
        <taxon>Chlamydiales</taxon>
        <taxon>Chlamydiaceae</taxon>
        <taxon>Chlamydia/Chlamydophila group</taxon>
        <taxon>Chlamydia</taxon>
    </lineage>
</organism>
<dbReference type="Proteomes" id="UP000078162">
    <property type="component" value="Chromosome"/>
</dbReference>
<dbReference type="PANTHER" id="PTHR32248:SF4">
    <property type="entry name" value="RNA POLYMERASE SIGMA-54 FACTOR"/>
    <property type="match status" value="1"/>
</dbReference>
<dbReference type="Gene3D" id="1.10.10.1330">
    <property type="entry name" value="RNA polymerase sigma-54 factor, core-binding domain"/>
    <property type="match status" value="1"/>
</dbReference>
<dbReference type="Pfam" id="PF04552">
    <property type="entry name" value="Sigma54_DBD"/>
    <property type="match status" value="1"/>
</dbReference>